<dbReference type="Gene3D" id="3.50.30.30">
    <property type="match status" value="1"/>
</dbReference>
<reference evidence="1" key="1">
    <citation type="journal article" date="2018" name="DNA Res.">
        <title>Multiple hybrid de novo genome assembly of finger millet, an orphan allotetraploid crop.</title>
        <authorList>
            <person name="Hatakeyama M."/>
            <person name="Aluri S."/>
            <person name="Balachadran M.T."/>
            <person name="Sivarajan S.R."/>
            <person name="Patrignani A."/>
            <person name="Gruter S."/>
            <person name="Poveda L."/>
            <person name="Shimizu-Inatsugi R."/>
            <person name="Baeten J."/>
            <person name="Francoijs K.J."/>
            <person name="Nataraja K.N."/>
            <person name="Reddy Y.A.N."/>
            <person name="Phadnis S."/>
            <person name="Ravikumar R.L."/>
            <person name="Schlapbach R."/>
            <person name="Sreeman S.M."/>
            <person name="Shimizu K.K."/>
        </authorList>
    </citation>
    <scope>NUCLEOTIDE SEQUENCE</scope>
</reference>
<gene>
    <name evidence="1" type="primary">gb21400</name>
    <name evidence="1" type="ORF">PR202_gb21400</name>
</gene>
<sequence>MTTISATNMDRLFPVTVKLGDGSVLTSQSLYAEKANGSSMASLKSISCNKHTLTPAMIMGELVVCMDGWADGNEVCDVGGVGWIIIDR</sequence>
<dbReference type="Proteomes" id="UP001054889">
    <property type="component" value="Unassembled WGS sequence"/>
</dbReference>
<evidence type="ECO:0000313" key="2">
    <source>
        <dbReference type="Proteomes" id="UP001054889"/>
    </source>
</evidence>
<organism evidence="1 2">
    <name type="scientific">Eleusine coracana subsp. coracana</name>
    <dbReference type="NCBI Taxonomy" id="191504"/>
    <lineage>
        <taxon>Eukaryota</taxon>
        <taxon>Viridiplantae</taxon>
        <taxon>Streptophyta</taxon>
        <taxon>Embryophyta</taxon>
        <taxon>Tracheophyta</taxon>
        <taxon>Spermatophyta</taxon>
        <taxon>Magnoliopsida</taxon>
        <taxon>Liliopsida</taxon>
        <taxon>Poales</taxon>
        <taxon>Poaceae</taxon>
        <taxon>PACMAD clade</taxon>
        <taxon>Chloridoideae</taxon>
        <taxon>Cynodonteae</taxon>
        <taxon>Eleusininae</taxon>
        <taxon>Eleusine</taxon>
    </lineage>
</organism>
<dbReference type="AlphaFoldDB" id="A0AAV5FD36"/>
<proteinExistence type="predicted"/>
<dbReference type="EMBL" id="BQKI01000084">
    <property type="protein sequence ID" value="GJN32861.1"/>
    <property type="molecule type" value="Genomic_DNA"/>
</dbReference>
<accession>A0AAV5FD36</accession>
<evidence type="ECO:0000313" key="1">
    <source>
        <dbReference type="EMBL" id="GJN32861.1"/>
    </source>
</evidence>
<protein>
    <submittedName>
        <fullName evidence="1">Uncharacterized protein</fullName>
    </submittedName>
</protein>
<reference evidence="1" key="2">
    <citation type="submission" date="2021-12" db="EMBL/GenBank/DDBJ databases">
        <title>Resequencing data analysis of finger millet.</title>
        <authorList>
            <person name="Hatakeyama M."/>
            <person name="Aluri S."/>
            <person name="Balachadran M.T."/>
            <person name="Sivarajan S.R."/>
            <person name="Poveda L."/>
            <person name="Shimizu-Inatsugi R."/>
            <person name="Schlapbach R."/>
            <person name="Sreeman S.M."/>
            <person name="Shimizu K.K."/>
        </authorList>
    </citation>
    <scope>NUCLEOTIDE SEQUENCE</scope>
</reference>
<comment type="caution">
    <text evidence="1">The sequence shown here is derived from an EMBL/GenBank/DDBJ whole genome shotgun (WGS) entry which is preliminary data.</text>
</comment>
<name>A0AAV5FD36_ELECO</name>
<keyword evidence="2" id="KW-1185">Reference proteome</keyword>